<evidence type="ECO:0000313" key="3">
    <source>
        <dbReference type="Proteomes" id="UP000255284"/>
    </source>
</evidence>
<reference evidence="2 3" key="1">
    <citation type="submission" date="2018-06" db="EMBL/GenBank/DDBJ databases">
        <authorList>
            <consortium name="Pathogen Informatics"/>
            <person name="Doyle S."/>
        </authorList>
    </citation>
    <scope>NUCLEOTIDE SEQUENCE [LARGE SCALE GENOMIC DNA]</scope>
    <source>
        <strain evidence="2 3">NCTC11819</strain>
    </source>
</reference>
<dbReference type="EC" id="3.5.1.28" evidence="2"/>
<dbReference type="GO" id="GO:0008745">
    <property type="term" value="F:N-acetylmuramoyl-L-alanine amidase activity"/>
    <property type="evidence" value="ECO:0007669"/>
    <property type="project" value="UniProtKB-EC"/>
</dbReference>
<gene>
    <name evidence="2" type="primary">lytC_7</name>
    <name evidence="2" type="ORF">NCTC11819_00883</name>
</gene>
<dbReference type="InterPro" id="IPR013378">
    <property type="entry name" value="InlB-like_B-rpt"/>
</dbReference>
<dbReference type="PANTHER" id="PTHR30032">
    <property type="entry name" value="N-ACETYLMURAMOYL-L-ALANINE AMIDASE-RELATED"/>
    <property type="match status" value="1"/>
</dbReference>
<dbReference type="Proteomes" id="UP000255284">
    <property type="component" value="Unassembled WGS sequence"/>
</dbReference>
<dbReference type="PANTHER" id="PTHR30032:SF8">
    <property type="entry name" value="GERMINATION-SPECIFIC N-ACETYLMURAMOYL-L-ALANINE AMIDASE"/>
    <property type="match status" value="1"/>
</dbReference>
<feature type="compositionally biased region" description="Gly residues" evidence="1">
    <location>
        <begin position="824"/>
        <end position="851"/>
    </location>
</feature>
<proteinExistence type="predicted"/>
<sequence length="1167" mass="120336">MTIKGAVAAKGVDGLAGAESGLLTGLKLDETLKTIYKVKIAGDTTTNAEDNKCPKLGAEKDEALVDIGEKGAFTHEISFPATGAPDDEKNCKYTISVVPADTAEPAGWENTKDVYAFTVKQQKTSDKITVKGTGSSDAVELKKGTADSQDDNGGDAIAFAAQFHAVVFDLNKDKSGGDPSWDKAGENKAAKVVVLTKDNDSFKKLSEGVDDPAGIPTGKAFAGWYTAAENGDKLASASKNADVSGKTKLFAHYDELVKVNFLKEDSTKAEGDAVAKTIEVAKGGDLKSKKADIPTDATSLCVDNAGGKTVEKRLTGWKKLENGSATGSEVTTESLTDTSAPTFDTETSYVAQCQKRPVVTFKNSDNTIDGKVELVVDANGKLAESDIPGDNSFCTSTGQVFKGWKGNTDSGLKSKAELKAETFNDSASYTASCAVPSVTFNAGAGGNFSKKQVDIVDDSVTVPNGSDEAKKNDRVLMGWRLTKKGESSQAELNTVYKVGNDNKLEGYTPADGDELTAVWGVKVKFNSNADTTSGGSAVIKFKDGKPDATGDVEYVLVEEGKTIPAGVVPGDKLACVKNGTTEHAVKQWNTGSGGSAAAFVLSTKVNPNSTDELVLTAECAEPITVKFNPNKGDFVKDTQGVDKGVVSITVGKGGTINPLDGAKALIREGYKFSKWCDGTGSDNATSPTKADGTVDNGTCDTASSFEALNAGKTVFAVWTAEADKKIEYYDSKGKVSGATAVVTDSAVKYNSVPSKKDGKDEYCKDSGKPVFDYWTLNSNNEATPAQYKFEERVTDDVELRAVCKAKAADPTPAPNPSNPSVTPGGSGSGSGSTGGSTGGSYFGGGSFGGGSSTPSTPAKDKKDDGKKKPGDKKQQPVVNKFDKQFTKKLDLPKNAVVRSAGQDRVATSLAALSLAKNHDTVVLATGSNFPDALTGGALAGALKAGVVLTTSSTLEQSVVNALKAQGTKTVYIVGGQSVVSAGKEAALRAAGFQVVRLAGADRYETAALVKAETLKRLGGKAVVSCNATGANFPDALACASAASLSGGVVDLVRPGQSVAADKVAGKTICAGGSACAAASGSVTKVVGSDRYETAYKLAEMTPAKGKVMVANGQSYADSLVAGALAGSTGANLVLSNAKRVNVPASTTSAHLFGGNAVLPDNLPMYTK</sequence>
<organism evidence="2 3">
    <name type="scientific">Mobiluncus mulieris</name>
    <dbReference type="NCBI Taxonomy" id="2052"/>
    <lineage>
        <taxon>Bacteria</taxon>
        <taxon>Bacillati</taxon>
        <taxon>Actinomycetota</taxon>
        <taxon>Actinomycetes</taxon>
        <taxon>Actinomycetales</taxon>
        <taxon>Actinomycetaceae</taxon>
        <taxon>Mobiluncus</taxon>
    </lineage>
</organism>
<name>A0A8G2HS36_9ACTO</name>
<feature type="compositionally biased region" description="Basic and acidic residues" evidence="1">
    <location>
        <begin position="858"/>
        <end position="881"/>
    </location>
</feature>
<protein>
    <submittedName>
        <fullName evidence="2">N-acetylmuramoyl-L-alanine amidase LytC</fullName>
        <ecNumber evidence="2">3.5.1.28</ecNumber>
    </submittedName>
</protein>
<dbReference type="InterPro" id="IPR051922">
    <property type="entry name" value="Bact_Sporulation_Assoc"/>
</dbReference>
<dbReference type="Gene3D" id="3.40.50.12090">
    <property type="match status" value="1"/>
</dbReference>
<dbReference type="AlphaFoldDB" id="A0A8G2HS36"/>
<feature type="region of interest" description="Disordered" evidence="1">
    <location>
        <begin position="806"/>
        <end position="881"/>
    </location>
</feature>
<dbReference type="Pfam" id="PF09479">
    <property type="entry name" value="Flg_new"/>
    <property type="match status" value="2"/>
</dbReference>
<accession>A0A8G2HS36</accession>
<dbReference type="InterPro" id="IPR007253">
    <property type="entry name" value="Cell_wall-bd_2"/>
</dbReference>
<comment type="caution">
    <text evidence="2">The sequence shown here is derived from an EMBL/GenBank/DDBJ whole genome shotgun (WGS) entry which is preliminary data.</text>
</comment>
<evidence type="ECO:0000313" key="2">
    <source>
        <dbReference type="EMBL" id="STO16317.1"/>
    </source>
</evidence>
<dbReference type="Pfam" id="PF04122">
    <property type="entry name" value="CW_binding_2"/>
    <property type="match status" value="3"/>
</dbReference>
<keyword evidence="2" id="KW-0378">Hydrolase</keyword>
<dbReference type="EMBL" id="UGGQ01000006">
    <property type="protein sequence ID" value="STO16317.1"/>
    <property type="molecule type" value="Genomic_DNA"/>
</dbReference>
<evidence type="ECO:0000256" key="1">
    <source>
        <dbReference type="SAM" id="MobiDB-lite"/>
    </source>
</evidence>